<feature type="domain" description="Cytochrome c" evidence="9">
    <location>
        <begin position="163"/>
        <end position="287"/>
    </location>
</feature>
<keyword evidence="4" id="KW-0249">Electron transport</keyword>
<evidence type="ECO:0000256" key="4">
    <source>
        <dbReference type="ARBA" id="ARBA00022982"/>
    </source>
</evidence>
<feature type="region of interest" description="Disordered" evidence="7">
    <location>
        <begin position="29"/>
        <end position="49"/>
    </location>
</feature>
<sequence length="287" mass="30835">MRLRSRNILLAAAVAAPVMLFTFSRMTAQAPQTPGQRPTPAQRPSWTVGSQGPLPEHAKFTPLQAESGGALFIQNCAFCHGKDAGGGETGPDLTRSKLVTGDKNGEAIGAVIRNGRLDKGMPRFSLSDTEILNLVAFIHTQQDASMSQSGNRRGVDESDLHTGNADAGKKYFEGPGGCTQCHSATGDLAGIASKFSGLRLEMQMLYPRDAKTKATVKTKSGQTFAGTVEYEDEFTLGIRDSSGIYHSWPMTAITAKLDKPVEAHVTAMSKYTDDDIHNVLAYIQTLK</sequence>
<keyword evidence="1" id="KW-0813">Transport</keyword>
<evidence type="ECO:0000256" key="5">
    <source>
        <dbReference type="ARBA" id="ARBA00023004"/>
    </source>
</evidence>
<dbReference type="RefSeq" id="WP_147647328.1">
    <property type="nucleotide sequence ID" value="NZ_CP042806.1"/>
</dbReference>
<accession>A0A5B9EDF2</accession>
<dbReference type="GO" id="GO:0020037">
    <property type="term" value="F:heme binding"/>
    <property type="evidence" value="ECO:0007669"/>
    <property type="project" value="InterPro"/>
</dbReference>
<dbReference type="EMBL" id="CP042806">
    <property type="protein sequence ID" value="QEE28136.1"/>
    <property type="molecule type" value="Genomic_DNA"/>
</dbReference>
<keyword evidence="2 6" id="KW-0349">Heme</keyword>
<proteinExistence type="predicted"/>
<dbReference type="Pfam" id="PF13442">
    <property type="entry name" value="Cytochrome_CBB3"/>
    <property type="match status" value="1"/>
</dbReference>
<evidence type="ECO:0000256" key="3">
    <source>
        <dbReference type="ARBA" id="ARBA00022723"/>
    </source>
</evidence>
<reference evidence="10 11" key="1">
    <citation type="submission" date="2019-08" db="EMBL/GenBank/DDBJ databases">
        <title>Complete genome sequence of Terriglobus albidus strain ORNL.</title>
        <authorList>
            <person name="Podar M."/>
        </authorList>
    </citation>
    <scope>NUCLEOTIDE SEQUENCE [LARGE SCALE GENOMIC DNA]</scope>
    <source>
        <strain evidence="10 11">ORNL</strain>
    </source>
</reference>
<organism evidence="10 11">
    <name type="scientific">Terriglobus albidus</name>
    <dbReference type="NCBI Taxonomy" id="1592106"/>
    <lineage>
        <taxon>Bacteria</taxon>
        <taxon>Pseudomonadati</taxon>
        <taxon>Acidobacteriota</taxon>
        <taxon>Terriglobia</taxon>
        <taxon>Terriglobales</taxon>
        <taxon>Acidobacteriaceae</taxon>
        <taxon>Terriglobus</taxon>
    </lineage>
</organism>
<dbReference type="Gene3D" id="1.10.760.10">
    <property type="entry name" value="Cytochrome c-like domain"/>
    <property type="match status" value="2"/>
</dbReference>
<dbReference type="OrthoDB" id="232040at2"/>
<keyword evidence="5 6" id="KW-0408">Iron</keyword>
<dbReference type="GO" id="GO:0046872">
    <property type="term" value="F:metal ion binding"/>
    <property type="evidence" value="ECO:0007669"/>
    <property type="project" value="UniProtKB-KW"/>
</dbReference>
<evidence type="ECO:0000313" key="11">
    <source>
        <dbReference type="Proteomes" id="UP000321820"/>
    </source>
</evidence>
<evidence type="ECO:0000256" key="8">
    <source>
        <dbReference type="SAM" id="SignalP"/>
    </source>
</evidence>
<dbReference type="InterPro" id="IPR051811">
    <property type="entry name" value="Cytochrome_c550/c551-like"/>
</dbReference>
<evidence type="ECO:0000256" key="1">
    <source>
        <dbReference type="ARBA" id="ARBA00022448"/>
    </source>
</evidence>
<evidence type="ECO:0000259" key="9">
    <source>
        <dbReference type="PROSITE" id="PS51007"/>
    </source>
</evidence>
<evidence type="ECO:0000256" key="7">
    <source>
        <dbReference type="SAM" id="MobiDB-lite"/>
    </source>
</evidence>
<dbReference type="PANTHER" id="PTHR37823">
    <property type="entry name" value="CYTOCHROME C-553-LIKE"/>
    <property type="match status" value="1"/>
</dbReference>
<protein>
    <submittedName>
        <fullName evidence="10">C-type cytochrome</fullName>
    </submittedName>
</protein>
<dbReference type="AlphaFoldDB" id="A0A5B9EDF2"/>
<feature type="domain" description="Cytochrome c" evidence="9">
    <location>
        <begin position="63"/>
        <end position="142"/>
    </location>
</feature>
<feature type="signal peptide" evidence="8">
    <location>
        <begin position="1"/>
        <end position="30"/>
    </location>
</feature>
<evidence type="ECO:0000256" key="2">
    <source>
        <dbReference type="ARBA" id="ARBA00022617"/>
    </source>
</evidence>
<evidence type="ECO:0000313" key="10">
    <source>
        <dbReference type="EMBL" id="QEE28136.1"/>
    </source>
</evidence>
<gene>
    <name evidence="10" type="ORF">FTW19_09100</name>
</gene>
<dbReference type="KEGG" id="talb:FTW19_09100"/>
<feature type="chain" id="PRO_5022893819" evidence="8">
    <location>
        <begin position="31"/>
        <end position="287"/>
    </location>
</feature>
<dbReference type="SUPFAM" id="SSF46626">
    <property type="entry name" value="Cytochrome c"/>
    <property type="match status" value="2"/>
</dbReference>
<name>A0A5B9EDF2_9BACT</name>
<dbReference type="PANTHER" id="PTHR37823:SF4">
    <property type="entry name" value="MENAQUINOL-CYTOCHROME C REDUCTASE CYTOCHROME B_C SUBUNIT"/>
    <property type="match status" value="1"/>
</dbReference>
<dbReference type="GO" id="GO:0009055">
    <property type="term" value="F:electron transfer activity"/>
    <property type="evidence" value="ECO:0007669"/>
    <property type="project" value="InterPro"/>
</dbReference>
<dbReference type="Proteomes" id="UP000321820">
    <property type="component" value="Chromosome"/>
</dbReference>
<dbReference type="InterPro" id="IPR009056">
    <property type="entry name" value="Cyt_c-like_dom"/>
</dbReference>
<keyword evidence="11" id="KW-1185">Reference proteome</keyword>
<dbReference type="InterPro" id="IPR036909">
    <property type="entry name" value="Cyt_c-like_dom_sf"/>
</dbReference>
<keyword evidence="3 6" id="KW-0479">Metal-binding</keyword>
<dbReference type="PROSITE" id="PS51007">
    <property type="entry name" value="CYTC"/>
    <property type="match status" value="2"/>
</dbReference>
<keyword evidence="8" id="KW-0732">Signal</keyword>
<evidence type="ECO:0000256" key="6">
    <source>
        <dbReference type="PROSITE-ProRule" id="PRU00433"/>
    </source>
</evidence>